<evidence type="ECO:0000313" key="1">
    <source>
        <dbReference type="EMBL" id="GBN55229.1"/>
    </source>
</evidence>
<dbReference type="SUPFAM" id="SSF53659">
    <property type="entry name" value="Isocitrate/Isopropylmalate dehydrogenase-like"/>
    <property type="match status" value="1"/>
</dbReference>
<keyword evidence="2" id="KW-1185">Reference proteome</keyword>
<proteinExistence type="predicted"/>
<dbReference type="Proteomes" id="UP000499080">
    <property type="component" value="Unassembled WGS sequence"/>
</dbReference>
<organism evidence="1 2">
    <name type="scientific">Araneus ventricosus</name>
    <name type="common">Orbweaver spider</name>
    <name type="synonym">Epeira ventricosa</name>
    <dbReference type="NCBI Taxonomy" id="182803"/>
    <lineage>
        <taxon>Eukaryota</taxon>
        <taxon>Metazoa</taxon>
        <taxon>Ecdysozoa</taxon>
        <taxon>Arthropoda</taxon>
        <taxon>Chelicerata</taxon>
        <taxon>Arachnida</taxon>
        <taxon>Araneae</taxon>
        <taxon>Araneomorphae</taxon>
        <taxon>Entelegynae</taxon>
        <taxon>Araneoidea</taxon>
        <taxon>Araneidae</taxon>
        <taxon>Araneus</taxon>
    </lineage>
</organism>
<gene>
    <name evidence="1" type="ORF">AVEN_265923_1</name>
</gene>
<reference evidence="1 2" key="1">
    <citation type="journal article" date="2019" name="Sci. Rep.">
        <title>Orb-weaving spider Araneus ventricosus genome elucidates the spidroin gene catalogue.</title>
        <authorList>
            <person name="Kono N."/>
            <person name="Nakamura H."/>
            <person name="Ohtoshi R."/>
            <person name="Moran D.A.P."/>
            <person name="Shinohara A."/>
            <person name="Yoshida Y."/>
            <person name="Fujiwara M."/>
            <person name="Mori M."/>
            <person name="Tomita M."/>
            <person name="Arakawa K."/>
        </authorList>
    </citation>
    <scope>NUCLEOTIDE SEQUENCE [LARGE SCALE GENOMIC DNA]</scope>
</reference>
<comment type="caution">
    <text evidence="1">The sequence shown here is derived from an EMBL/GenBank/DDBJ whole genome shotgun (WGS) entry which is preliminary data.</text>
</comment>
<dbReference type="AlphaFoldDB" id="A0A4Y2PVH4"/>
<protein>
    <submittedName>
        <fullName evidence="1">Uncharacterized protein</fullName>
    </submittedName>
</protein>
<name>A0A4Y2PVH4_ARAVE</name>
<dbReference type="OrthoDB" id="10261637at2759"/>
<dbReference type="EMBL" id="BGPR01012242">
    <property type="protein sequence ID" value="GBN55229.1"/>
    <property type="molecule type" value="Genomic_DNA"/>
</dbReference>
<accession>A0A4Y2PVH4</accession>
<sequence length="78" mass="8803">MLISRFSPSTLFFKSKQLCPLLFANKKSQQFSVDGVRTVTRSTVDQFKAKYGGRFMVTMLPGDGIGPELMGHVKEIFR</sequence>
<evidence type="ECO:0000313" key="2">
    <source>
        <dbReference type="Proteomes" id="UP000499080"/>
    </source>
</evidence>